<feature type="region of interest" description="Disordered" evidence="1">
    <location>
        <begin position="294"/>
        <end position="314"/>
    </location>
</feature>
<feature type="region of interest" description="Disordered" evidence="1">
    <location>
        <begin position="95"/>
        <end position="142"/>
    </location>
</feature>
<keyword evidence="4" id="KW-1185">Reference proteome</keyword>
<feature type="domain" description="DUF4116" evidence="2">
    <location>
        <begin position="425"/>
        <end position="465"/>
    </location>
</feature>
<name>A0ABP0I279_9DINO</name>
<proteinExistence type="predicted"/>
<accession>A0ABP0I279</accession>
<feature type="domain" description="DUF4116" evidence="2">
    <location>
        <begin position="467"/>
        <end position="515"/>
    </location>
</feature>
<feature type="domain" description="DUF4116" evidence="2">
    <location>
        <begin position="593"/>
        <end position="624"/>
    </location>
</feature>
<gene>
    <name evidence="3" type="ORF">CCMP2556_LOCUS4551</name>
</gene>
<feature type="compositionally biased region" description="Basic and acidic residues" evidence="1">
    <location>
        <begin position="106"/>
        <end position="123"/>
    </location>
</feature>
<protein>
    <recommendedName>
        <fullName evidence="2">DUF4116 domain-containing protein</fullName>
    </recommendedName>
</protein>
<feature type="compositionally biased region" description="Basic and acidic residues" evidence="1">
    <location>
        <begin position="223"/>
        <end position="266"/>
    </location>
</feature>
<feature type="region of interest" description="Disordered" evidence="1">
    <location>
        <begin position="200"/>
        <end position="266"/>
    </location>
</feature>
<feature type="region of interest" description="Disordered" evidence="1">
    <location>
        <begin position="1"/>
        <end position="64"/>
    </location>
</feature>
<dbReference type="Pfam" id="PF13475">
    <property type="entry name" value="DUF4116"/>
    <property type="match status" value="4"/>
</dbReference>
<dbReference type="Proteomes" id="UP001642484">
    <property type="component" value="Unassembled WGS sequence"/>
</dbReference>
<dbReference type="InterPro" id="IPR025197">
    <property type="entry name" value="DUF4116"/>
</dbReference>
<reference evidence="3 4" key="1">
    <citation type="submission" date="2024-02" db="EMBL/GenBank/DDBJ databases">
        <authorList>
            <person name="Chen Y."/>
            <person name="Shah S."/>
            <person name="Dougan E. K."/>
            <person name="Thang M."/>
            <person name="Chan C."/>
        </authorList>
    </citation>
    <scope>NUCLEOTIDE SEQUENCE [LARGE SCALE GENOMIC DNA]</scope>
</reference>
<organism evidence="3 4">
    <name type="scientific">Durusdinium trenchii</name>
    <dbReference type="NCBI Taxonomy" id="1381693"/>
    <lineage>
        <taxon>Eukaryota</taxon>
        <taxon>Sar</taxon>
        <taxon>Alveolata</taxon>
        <taxon>Dinophyceae</taxon>
        <taxon>Suessiales</taxon>
        <taxon>Symbiodiniaceae</taxon>
        <taxon>Durusdinium</taxon>
    </lineage>
</organism>
<dbReference type="EMBL" id="CAXAMN010001891">
    <property type="protein sequence ID" value="CAK8996690.1"/>
    <property type="molecule type" value="Genomic_DNA"/>
</dbReference>
<evidence type="ECO:0000256" key="1">
    <source>
        <dbReference type="SAM" id="MobiDB-lite"/>
    </source>
</evidence>
<evidence type="ECO:0000259" key="2">
    <source>
        <dbReference type="Pfam" id="PF13475"/>
    </source>
</evidence>
<comment type="caution">
    <text evidence="3">The sequence shown here is derived from an EMBL/GenBank/DDBJ whole genome shotgun (WGS) entry which is preliminary data.</text>
</comment>
<evidence type="ECO:0000313" key="4">
    <source>
        <dbReference type="Proteomes" id="UP001642484"/>
    </source>
</evidence>
<feature type="region of interest" description="Disordered" evidence="1">
    <location>
        <begin position="353"/>
        <end position="399"/>
    </location>
</feature>
<sequence>MEPDDITAAWQRRRSPRPSPTSGLQSNLTDLSMPLSSPSPRRLREPAQEPSPRLGGHAAFDTRNTRMRVCPQLNVDLGPPRMATYSIQPSRNVRAAPFGGRTATRSADEHQTRSIEEPSEVTRRSMASHAAESPNGMQPGIQDGLVALNDNEKTMQDQLQELSRQQESLMQALEKADETDRLWQAEKQRLQNELEAAAVEARRKTAAPQVDDQLQNKLMDLAPKAEKQAQTSEKSEQAPQAEKEQLKKQLEDREQEANHELRENKLMELEQKAAEKMKLASTLEVKLEKLQQELRQAEKKEQATEKTEHALQAEKEQLKKQLEDREQEAKTKEAASQAQLELLKNELREAQQAQQKARLRDAEKEATDEACARRAEEHTRKVQESEEALTKRADVAENTRESHKVNFDFAQMELPAEKQKWLTEVKRNGQNLQKAPEHLKNDKDVVLAAVEEHRLALQHASEELKKNKDVVTAAVEKDPRAFTFASEELKKDISFVKTVVQLKPKALEFAADALKQNKDVVLVAVQHSGSALQHAAEALQSDQEVVMAAVQQNGEALQYAAAAFKAEKEVVMAAVQQNGEALQYAAAAFSAEKEVVMAAVQQNGKALQFAAATLKTDKELVQAAWLQRVLRDGTEMQHAPWILRNNREFLIKAVAATRAPWLLKLSSEALKQDKELSEHLKALAGTGLVFTYYHSFDCFHNMREAFLATGASAPGGQAYEEVMKKLNETSGGSATVWFDKVHVWGFAAGHWRHPSTDCGRDMVPVPPPEGRDPMWEAMVESRIERLTPEVGSQHPCWCCRWLRVVKEKIEAGAVICCVVSNIYDDSWVDDYGAGSSEVSDRVAEHYGLKRERFRNGRPAGWGEGSIEIYEGRGRTHKYSRVAPMHPHTKLPLGEGCRWEREALDNLDCTVMAFFMP</sequence>
<evidence type="ECO:0000313" key="3">
    <source>
        <dbReference type="EMBL" id="CAK8996690.1"/>
    </source>
</evidence>
<feature type="compositionally biased region" description="Low complexity" evidence="1">
    <location>
        <begin position="31"/>
        <end position="40"/>
    </location>
</feature>
<feature type="compositionally biased region" description="Basic and acidic residues" evidence="1">
    <location>
        <begin position="358"/>
        <end position="399"/>
    </location>
</feature>
<feature type="domain" description="DUF4116" evidence="2">
    <location>
        <begin position="517"/>
        <end position="560"/>
    </location>
</feature>